<evidence type="ECO:0000313" key="4">
    <source>
        <dbReference type="EMBL" id="GGL32458.1"/>
    </source>
</evidence>
<keyword evidence="5" id="KW-1185">Reference proteome</keyword>
<evidence type="ECO:0000256" key="1">
    <source>
        <dbReference type="PROSITE-ProRule" id="PRU00285"/>
    </source>
</evidence>
<reference evidence="4 5" key="1">
    <citation type="journal article" date="2019" name="Int. J. Syst. Evol. Microbiol.">
        <title>The Global Catalogue of Microorganisms (GCM) 10K type strain sequencing project: providing services to taxonomists for standard genome sequencing and annotation.</title>
        <authorList>
            <consortium name="The Broad Institute Genomics Platform"/>
            <consortium name="The Broad Institute Genome Sequencing Center for Infectious Disease"/>
            <person name="Wu L."/>
            <person name="Ma J."/>
        </authorList>
    </citation>
    <scope>NUCLEOTIDE SEQUENCE [LARGE SCALE GENOMIC DNA]</scope>
    <source>
        <strain evidence="4 5">JCM 19585</strain>
    </source>
</reference>
<comment type="caution">
    <text evidence="4">The sequence shown here is derived from an EMBL/GenBank/DDBJ whole genome shotgun (WGS) entry which is preliminary data.</text>
</comment>
<dbReference type="CDD" id="cd06464">
    <property type="entry name" value="ACD_sHsps-like"/>
    <property type="match status" value="1"/>
</dbReference>
<evidence type="ECO:0000256" key="2">
    <source>
        <dbReference type="RuleBase" id="RU003616"/>
    </source>
</evidence>
<dbReference type="InterPro" id="IPR002068">
    <property type="entry name" value="A-crystallin/Hsp20_dom"/>
</dbReference>
<proteinExistence type="inferred from homology"/>
<evidence type="ECO:0000259" key="3">
    <source>
        <dbReference type="PROSITE" id="PS01031"/>
    </source>
</evidence>
<comment type="similarity">
    <text evidence="1 2">Belongs to the small heat shock protein (HSP20) family.</text>
</comment>
<dbReference type="PROSITE" id="PS01031">
    <property type="entry name" value="SHSP"/>
    <property type="match status" value="1"/>
</dbReference>
<protein>
    <submittedName>
        <fullName evidence="4">Heat-shock protein Hsp20</fullName>
    </submittedName>
</protein>
<accession>A0A830F9K6</accession>
<sequence length="134" mass="14574">MSDPGTYGAAATRAVLKRVGRAASRLQARTPLAVDVLESDAEYLVVFDAPGAEERDVDVEVSDAAVRVSLDRFRDYREGFETVLPGRALSLDGRAELPRDAIVDPEAARARLNDDGTLYVFVPKAEPVDIRADE</sequence>
<dbReference type="OrthoDB" id="210205at2157"/>
<dbReference type="SUPFAM" id="SSF49764">
    <property type="entry name" value="HSP20-like chaperones"/>
    <property type="match status" value="1"/>
</dbReference>
<feature type="domain" description="SHSP" evidence="3">
    <location>
        <begin position="23"/>
        <end position="134"/>
    </location>
</feature>
<dbReference type="InterPro" id="IPR008978">
    <property type="entry name" value="HSP20-like_chaperone"/>
</dbReference>
<dbReference type="Pfam" id="PF00011">
    <property type="entry name" value="HSP20"/>
    <property type="match status" value="1"/>
</dbReference>
<dbReference type="Gene3D" id="2.60.40.790">
    <property type="match status" value="1"/>
</dbReference>
<name>A0A830F9K6_9EURY</name>
<dbReference type="EMBL" id="BMPF01000002">
    <property type="protein sequence ID" value="GGL32458.1"/>
    <property type="molecule type" value="Genomic_DNA"/>
</dbReference>
<gene>
    <name evidence="4" type="ORF">GCM10009037_15120</name>
</gene>
<organism evidence="4 5">
    <name type="scientific">Halarchaeum grantii</name>
    <dbReference type="NCBI Taxonomy" id="1193105"/>
    <lineage>
        <taxon>Archaea</taxon>
        <taxon>Methanobacteriati</taxon>
        <taxon>Methanobacteriota</taxon>
        <taxon>Stenosarchaea group</taxon>
        <taxon>Halobacteria</taxon>
        <taxon>Halobacteriales</taxon>
        <taxon>Halobacteriaceae</taxon>
    </lineage>
</organism>
<dbReference type="Proteomes" id="UP000628840">
    <property type="component" value="Unassembled WGS sequence"/>
</dbReference>
<dbReference type="RefSeq" id="WP_188881979.1">
    <property type="nucleotide sequence ID" value="NZ_BMPF01000002.1"/>
</dbReference>
<evidence type="ECO:0000313" key="5">
    <source>
        <dbReference type="Proteomes" id="UP000628840"/>
    </source>
</evidence>
<dbReference type="AlphaFoldDB" id="A0A830F9K6"/>